<dbReference type="AlphaFoldDB" id="A0A377ST20"/>
<keyword evidence="2" id="KW-0227">DNA damage</keyword>
<keyword evidence="10" id="KW-1185">Reference proteome</keyword>
<dbReference type="InterPro" id="IPR001126">
    <property type="entry name" value="UmuC"/>
</dbReference>
<keyword evidence="3" id="KW-0741">SOS mutagenesis</keyword>
<dbReference type="CDD" id="cd01700">
    <property type="entry name" value="PolY_Pol_V_umuC"/>
    <property type="match status" value="1"/>
</dbReference>
<evidence type="ECO:0000313" key="10">
    <source>
        <dbReference type="Proteomes" id="UP000295794"/>
    </source>
</evidence>
<dbReference type="InterPro" id="IPR017961">
    <property type="entry name" value="DNA_pol_Y-fam_little_finger"/>
</dbReference>
<dbReference type="InterPro" id="IPR043128">
    <property type="entry name" value="Rev_trsase/Diguanyl_cyclase"/>
</dbReference>
<evidence type="ECO:0000256" key="1">
    <source>
        <dbReference type="ARBA" id="ARBA00010945"/>
    </source>
</evidence>
<dbReference type="PANTHER" id="PTHR11076:SF34">
    <property type="entry name" value="PROTEIN UMUC"/>
    <property type="match status" value="1"/>
</dbReference>
<dbReference type="Pfam" id="PF11799">
    <property type="entry name" value="IMS_C"/>
    <property type="match status" value="1"/>
</dbReference>
<dbReference type="GO" id="GO:0003684">
    <property type="term" value="F:damaged DNA binding"/>
    <property type="evidence" value="ECO:0007669"/>
    <property type="project" value="InterPro"/>
</dbReference>
<dbReference type="Proteomes" id="UP000295794">
    <property type="component" value="Unassembled WGS sequence"/>
</dbReference>
<dbReference type="Gene3D" id="3.30.70.270">
    <property type="match status" value="1"/>
</dbReference>
<evidence type="ECO:0000259" key="6">
    <source>
        <dbReference type="PROSITE" id="PS50173"/>
    </source>
</evidence>
<dbReference type="Pfam" id="PF13438">
    <property type="entry name" value="DUF4113"/>
    <property type="match status" value="1"/>
</dbReference>
<dbReference type="EMBL" id="UGHR01000003">
    <property type="protein sequence ID" value="STR45171.1"/>
    <property type="molecule type" value="Genomic_DNA"/>
</dbReference>
<comment type="similarity">
    <text evidence="1">Belongs to the DNA polymerase type-Y family.</text>
</comment>
<sequence>MDSEAAMITLVDVNNFYVSCQRVFEPKLVGKPVVVLSNNDGCVVARSAEVKALGIKMGAPWHQLRDFAQQEGIIARSSNYALYADMSHRVMTILCRFSPNQEIYSIDECFLSFDGLLQDHTELAQDIRQTVLQWTGLPVCVGIAPTKTLAKLANHIAKKQAPFDGVCEWQKLSESQQTEQMQSMDASEVWGIGRKISERLAQEGIHTIADLRAANAEQIRKRYSIVVQRTVHELRGTPSIELEESAPDKQQILCSRSFGQGIYTEQELGEAISTYIARAAEKLRKQGSVASSLAVFIRTNPFRPKDPQYSQHILIPLTQASDDTLLLTRAALWVLKRIYRTGFTYAKAGVMLCDLQPRTALQGHLFLQTADPIKRAALNKVMDDINRQWGRGSIRVASAGFNQGWKMRQKTLSPYWTTRWTDLPVAKAV</sequence>
<dbReference type="Pfam" id="PF00817">
    <property type="entry name" value="IMS"/>
    <property type="match status" value="1"/>
</dbReference>
<evidence type="ECO:0000313" key="8">
    <source>
        <dbReference type="EMBL" id="TCU81315.1"/>
    </source>
</evidence>
<evidence type="ECO:0000313" key="9">
    <source>
        <dbReference type="Proteomes" id="UP000255108"/>
    </source>
</evidence>
<keyword evidence="5" id="KW-0742">SOS response</keyword>
<organism evidence="7 9">
    <name type="scientific">Iodobacter fluviatilis</name>
    <dbReference type="NCBI Taxonomy" id="537"/>
    <lineage>
        <taxon>Bacteria</taxon>
        <taxon>Pseudomonadati</taxon>
        <taxon>Pseudomonadota</taxon>
        <taxon>Betaproteobacteria</taxon>
        <taxon>Neisseriales</taxon>
        <taxon>Chitinibacteraceae</taxon>
        <taxon>Iodobacter</taxon>
    </lineage>
</organism>
<evidence type="ECO:0000313" key="7">
    <source>
        <dbReference type="EMBL" id="STR45171.1"/>
    </source>
</evidence>
<dbReference type="RefSeq" id="WP_207916813.1">
    <property type="nucleotide sequence ID" value="NZ_CAWOLO010000023.1"/>
</dbReference>
<dbReference type="InterPro" id="IPR043502">
    <property type="entry name" value="DNA/RNA_pol_sf"/>
</dbReference>
<gene>
    <name evidence="7" type="primary">umuC_3</name>
    <name evidence="8" type="ORF">EV682_12327</name>
    <name evidence="7" type="ORF">NCTC11159_03718</name>
</gene>
<dbReference type="InterPro" id="IPR025188">
    <property type="entry name" value="DUF4113"/>
</dbReference>
<dbReference type="Gene3D" id="3.40.1170.60">
    <property type="match status" value="1"/>
</dbReference>
<feature type="domain" description="UmuC" evidence="6">
    <location>
        <begin position="8"/>
        <end position="193"/>
    </location>
</feature>
<dbReference type="PANTHER" id="PTHR11076">
    <property type="entry name" value="DNA REPAIR POLYMERASE UMUC / TRANSFERASE FAMILY MEMBER"/>
    <property type="match status" value="1"/>
</dbReference>
<dbReference type="GO" id="GO:0005829">
    <property type="term" value="C:cytosol"/>
    <property type="evidence" value="ECO:0007669"/>
    <property type="project" value="TreeGrafter"/>
</dbReference>
<dbReference type="GO" id="GO:0009432">
    <property type="term" value="P:SOS response"/>
    <property type="evidence" value="ECO:0007669"/>
    <property type="project" value="UniProtKB-KW"/>
</dbReference>
<dbReference type="Gene3D" id="1.10.150.20">
    <property type="entry name" value="5' to 3' exonuclease, C-terminal subdomain"/>
    <property type="match status" value="1"/>
</dbReference>
<reference evidence="7 9" key="1">
    <citation type="submission" date="2018-06" db="EMBL/GenBank/DDBJ databases">
        <authorList>
            <consortium name="Pathogen Informatics"/>
            <person name="Doyle S."/>
        </authorList>
    </citation>
    <scope>NUCLEOTIDE SEQUENCE [LARGE SCALE GENOMIC DNA]</scope>
    <source>
        <strain evidence="7 9">NCTC11159</strain>
    </source>
</reference>
<dbReference type="GO" id="GO:0042276">
    <property type="term" value="P:error-prone translesion synthesis"/>
    <property type="evidence" value="ECO:0007669"/>
    <property type="project" value="TreeGrafter"/>
</dbReference>
<evidence type="ECO:0000256" key="4">
    <source>
        <dbReference type="ARBA" id="ARBA00023204"/>
    </source>
</evidence>
<evidence type="ECO:0000256" key="2">
    <source>
        <dbReference type="ARBA" id="ARBA00022763"/>
    </source>
</evidence>
<reference evidence="8 10" key="2">
    <citation type="submission" date="2019-03" db="EMBL/GenBank/DDBJ databases">
        <title>Genomic Encyclopedia of Type Strains, Phase IV (KMG-IV): sequencing the most valuable type-strain genomes for metagenomic binning, comparative biology and taxonomic classification.</title>
        <authorList>
            <person name="Goeker M."/>
        </authorList>
    </citation>
    <scope>NUCLEOTIDE SEQUENCE [LARGE SCALE GENOMIC DNA]</scope>
    <source>
        <strain evidence="8 10">DSM 3764</strain>
    </source>
</reference>
<dbReference type="PROSITE" id="PS50173">
    <property type="entry name" value="UMUC"/>
    <property type="match status" value="1"/>
</dbReference>
<dbReference type="NCBIfam" id="NF002955">
    <property type="entry name" value="PRK03609.1"/>
    <property type="match status" value="1"/>
</dbReference>
<dbReference type="Proteomes" id="UP000255108">
    <property type="component" value="Unassembled WGS sequence"/>
</dbReference>
<accession>A0A377ST20</accession>
<protein>
    <submittedName>
        <fullName evidence="7 8">DNA polymerase V</fullName>
    </submittedName>
</protein>
<dbReference type="GO" id="GO:0006281">
    <property type="term" value="P:DNA repair"/>
    <property type="evidence" value="ECO:0007669"/>
    <property type="project" value="UniProtKB-KW"/>
</dbReference>
<dbReference type="EMBL" id="SMBT01000023">
    <property type="protein sequence ID" value="TCU81315.1"/>
    <property type="molecule type" value="Genomic_DNA"/>
</dbReference>
<dbReference type="GO" id="GO:0003887">
    <property type="term" value="F:DNA-directed DNA polymerase activity"/>
    <property type="evidence" value="ECO:0007669"/>
    <property type="project" value="TreeGrafter"/>
</dbReference>
<proteinExistence type="inferred from homology"/>
<dbReference type="InterPro" id="IPR050116">
    <property type="entry name" value="DNA_polymerase-Y"/>
</dbReference>
<evidence type="ECO:0000256" key="3">
    <source>
        <dbReference type="ARBA" id="ARBA00023199"/>
    </source>
</evidence>
<keyword evidence="4" id="KW-0234">DNA repair</keyword>
<evidence type="ECO:0000256" key="5">
    <source>
        <dbReference type="ARBA" id="ARBA00023236"/>
    </source>
</evidence>
<dbReference type="SUPFAM" id="SSF56672">
    <property type="entry name" value="DNA/RNA polymerases"/>
    <property type="match status" value="1"/>
</dbReference>
<name>A0A377ST20_9NEIS</name>